<accession>A0ABU1FVH3</accession>
<gene>
    <name evidence="1" type="ORF">RH857_11130</name>
</gene>
<evidence type="ECO:0000313" key="1">
    <source>
        <dbReference type="EMBL" id="MDR5712675.1"/>
    </source>
</evidence>
<evidence type="ECO:0000313" key="2">
    <source>
        <dbReference type="Proteomes" id="UP001260872"/>
    </source>
</evidence>
<reference evidence="2" key="1">
    <citation type="submission" date="2023-07" db="EMBL/GenBank/DDBJ databases">
        <title>Description of three actinobacteria isolated from air of manufacturing shop in a pharmaceutical factory.</title>
        <authorList>
            <person name="Zhang D.-F."/>
        </authorList>
    </citation>
    <scope>NUCLEOTIDE SEQUENCE [LARGE SCALE GENOMIC DNA]</scope>
    <source>
        <strain evidence="2">CCTCC AB 207010</strain>
    </source>
</reference>
<name>A0ABU1FVH3_9MICC</name>
<dbReference type="EMBL" id="JAVKGT010000032">
    <property type="protein sequence ID" value="MDR5712675.1"/>
    <property type="molecule type" value="Genomic_DNA"/>
</dbReference>
<proteinExistence type="predicted"/>
<dbReference type="Proteomes" id="UP001260872">
    <property type="component" value="Unassembled WGS sequence"/>
</dbReference>
<sequence length="90" mass="10544">MLDEIQDRWTNDYAWTLEERRHLSANSRADAVESLTLHRSWREGAYASEALVDYEQDAKTQGHRIRIVLRGECVEHDDADRQTGQYPLDL</sequence>
<organism evidence="1 2">
    <name type="scientific">Nesterenkonia flava</name>
    <dbReference type="NCBI Taxonomy" id="469799"/>
    <lineage>
        <taxon>Bacteria</taxon>
        <taxon>Bacillati</taxon>
        <taxon>Actinomycetota</taxon>
        <taxon>Actinomycetes</taxon>
        <taxon>Micrococcales</taxon>
        <taxon>Micrococcaceae</taxon>
        <taxon>Nesterenkonia</taxon>
    </lineage>
</organism>
<dbReference type="RefSeq" id="WP_310538045.1">
    <property type="nucleotide sequence ID" value="NZ_BAAAOC010000079.1"/>
</dbReference>
<comment type="caution">
    <text evidence="1">The sequence shown here is derived from an EMBL/GenBank/DDBJ whole genome shotgun (WGS) entry which is preliminary data.</text>
</comment>
<keyword evidence="2" id="KW-1185">Reference proteome</keyword>
<protein>
    <submittedName>
        <fullName evidence="1">Uncharacterized protein</fullName>
    </submittedName>
</protein>